<gene>
    <name evidence="1" type="ORF">CLUP02_08456</name>
</gene>
<accession>A0A9Q8ST01</accession>
<keyword evidence="2" id="KW-1185">Reference proteome</keyword>
<protein>
    <submittedName>
        <fullName evidence="1">Uncharacterized protein</fullName>
    </submittedName>
</protein>
<dbReference type="GeneID" id="73342455"/>
<dbReference type="EMBL" id="CP019476">
    <property type="protein sequence ID" value="UQC82966.1"/>
    <property type="molecule type" value="Genomic_DNA"/>
</dbReference>
<evidence type="ECO:0000313" key="1">
    <source>
        <dbReference type="EMBL" id="UQC82966.1"/>
    </source>
</evidence>
<name>A0A9Q8ST01_9PEZI</name>
<proteinExistence type="predicted"/>
<dbReference type="RefSeq" id="XP_049144588.1">
    <property type="nucleotide sequence ID" value="XM_049287445.1"/>
</dbReference>
<sequence>MGFLPDLKAPFEGSRILSLSISSERHIRHPVLRTAGLPLGTWTPDEADDHMYSGLNGCGP</sequence>
<dbReference type="AlphaFoldDB" id="A0A9Q8ST01"/>
<dbReference type="Proteomes" id="UP000830671">
    <property type="component" value="Chromosome 4"/>
</dbReference>
<evidence type="ECO:0000313" key="2">
    <source>
        <dbReference type="Proteomes" id="UP000830671"/>
    </source>
</evidence>
<dbReference type="KEGG" id="clup:CLUP02_08456"/>
<organism evidence="1 2">
    <name type="scientific">Colletotrichum lupini</name>
    <dbReference type="NCBI Taxonomy" id="145971"/>
    <lineage>
        <taxon>Eukaryota</taxon>
        <taxon>Fungi</taxon>
        <taxon>Dikarya</taxon>
        <taxon>Ascomycota</taxon>
        <taxon>Pezizomycotina</taxon>
        <taxon>Sordariomycetes</taxon>
        <taxon>Hypocreomycetidae</taxon>
        <taxon>Glomerellales</taxon>
        <taxon>Glomerellaceae</taxon>
        <taxon>Colletotrichum</taxon>
        <taxon>Colletotrichum acutatum species complex</taxon>
    </lineage>
</organism>
<reference evidence="1" key="1">
    <citation type="journal article" date="2021" name="Mol. Plant Microbe Interact.">
        <title>Complete Genome Sequence of the Plant-Pathogenic Fungus Colletotrichum lupini.</title>
        <authorList>
            <person name="Baroncelli R."/>
            <person name="Pensec F."/>
            <person name="Da Lio D."/>
            <person name="Boufleur T."/>
            <person name="Vicente I."/>
            <person name="Sarrocco S."/>
            <person name="Picot A."/>
            <person name="Baraldi E."/>
            <person name="Sukno S."/>
            <person name="Thon M."/>
            <person name="Le Floch G."/>
        </authorList>
    </citation>
    <scope>NUCLEOTIDE SEQUENCE</scope>
    <source>
        <strain evidence="1">IMI 504893</strain>
    </source>
</reference>